<organism evidence="1 2">
    <name type="scientific">Halomonas colorata</name>
    <dbReference type="NCBI Taxonomy" id="2742615"/>
    <lineage>
        <taxon>Bacteria</taxon>
        <taxon>Pseudomonadati</taxon>
        <taxon>Pseudomonadota</taxon>
        <taxon>Gammaproteobacteria</taxon>
        <taxon>Oceanospirillales</taxon>
        <taxon>Halomonadaceae</taxon>
        <taxon>Halomonas</taxon>
    </lineage>
</organism>
<reference evidence="1 2" key="1">
    <citation type="submission" date="2020-07" db="EMBL/GenBank/DDBJ databases">
        <title>Halophilic bacteria isolated from french cheeses.</title>
        <authorList>
            <person name="Kothe C.I."/>
            <person name="Farah-Kraiem B."/>
            <person name="Renault P."/>
            <person name="Dridi B."/>
        </authorList>
    </citation>
    <scope>NUCLEOTIDE SEQUENCE [LARGE SCALE GENOMIC DNA]</scope>
    <source>
        <strain evidence="1 2">FME20</strain>
    </source>
</reference>
<dbReference type="Proteomes" id="UP001645038">
    <property type="component" value="Unassembled WGS sequence"/>
</dbReference>
<name>A0ABR9G385_9GAMM</name>
<accession>A0ABR9G385</accession>
<gene>
    <name evidence="1" type="ORF">EI547_18160</name>
</gene>
<comment type="caution">
    <text evidence="1">The sequence shown here is derived from an EMBL/GenBank/DDBJ whole genome shotgun (WGS) entry which is preliminary data.</text>
</comment>
<dbReference type="RefSeq" id="WP_192539779.1">
    <property type="nucleotide sequence ID" value="NZ_JABUZA010000032.1"/>
</dbReference>
<proteinExistence type="predicted"/>
<dbReference type="EMBL" id="RRZB01000079">
    <property type="protein sequence ID" value="MBE0465354.1"/>
    <property type="molecule type" value="Genomic_DNA"/>
</dbReference>
<evidence type="ECO:0000313" key="1">
    <source>
        <dbReference type="EMBL" id="MBE0465354.1"/>
    </source>
</evidence>
<evidence type="ECO:0000313" key="2">
    <source>
        <dbReference type="Proteomes" id="UP001645038"/>
    </source>
</evidence>
<protein>
    <submittedName>
        <fullName evidence="1">Uncharacterized protein</fullName>
    </submittedName>
</protein>
<keyword evidence="2" id="KW-1185">Reference proteome</keyword>
<sequence>MSAAISRVFSAAHPTNKISWRPLSIMAEPIKEGNVLESRGKFDVAFVLAAGIALSGCASQQALEPESHSFMGMPSGSKEEVADMFRVPDHWPDGAPTKAIHRGKETGVWQPVGSTEGSCIEYRLIPNDERYKAPEQPHYWDGAMFRPTKANCIPVQDQLHSRR</sequence>